<dbReference type="GO" id="GO:0009986">
    <property type="term" value="C:cell surface"/>
    <property type="evidence" value="ECO:0007669"/>
    <property type="project" value="TreeGrafter"/>
</dbReference>
<evidence type="ECO:0000313" key="9">
    <source>
        <dbReference type="EMBL" id="QBM85627.1"/>
    </source>
</evidence>
<keyword evidence="6" id="KW-0175">Coiled coil</keyword>
<keyword evidence="3 5" id="KW-0326">Glycosidase</keyword>
<protein>
    <recommendedName>
        <fullName evidence="8">Glycoside hydrolase family 5 domain-containing protein</fullName>
    </recommendedName>
</protein>
<gene>
    <name evidence="9" type="ORF">METSCH_A02500</name>
</gene>
<dbReference type="AlphaFoldDB" id="A0A4P6XDP3"/>
<evidence type="ECO:0000313" key="10">
    <source>
        <dbReference type="Proteomes" id="UP000292447"/>
    </source>
</evidence>
<evidence type="ECO:0000256" key="4">
    <source>
        <dbReference type="ARBA" id="ARBA00023316"/>
    </source>
</evidence>
<dbReference type="Gene3D" id="3.20.20.80">
    <property type="entry name" value="Glycosidases"/>
    <property type="match status" value="1"/>
</dbReference>
<accession>A0A4P6XDP3</accession>
<reference evidence="10" key="1">
    <citation type="submission" date="2019-03" db="EMBL/GenBank/DDBJ databases">
        <title>Snf2 controls pulcherriminic acid biosynthesis and connects pigmentation and antifungal activity of the yeast Metschnikowia pulcherrima.</title>
        <authorList>
            <person name="Gore-Lloyd D."/>
            <person name="Sumann I."/>
            <person name="Brachmann A.O."/>
            <person name="Schneeberger K."/>
            <person name="Ortiz-Merino R.A."/>
            <person name="Moreno-Beltran M."/>
            <person name="Schlaefli M."/>
            <person name="Kirner P."/>
            <person name="Santos Kron A."/>
            <person name="Wolfe K.H."/>
            <person name="Piel J."/>
            <person name="Ahrens C.H."/>
            <person name="Henk D."/>
            <person name="Freimoser F.M."/>
        </authorList>
    </citation>
    <scope>NUCLEOTIDE SEQUENCE [LARGE SCALE GENOMIC DNA]</scope>
    <source>
        <strain evidence="10">APC 1.2</strain>
    </source>
</reference>
<evidence type="ECO:0000256" key="7">
    <source>
        <dbReference type="SAM" id="SignalP"/>
    </source>
</evidence>
<comment type="similarity">
    <text evidence="1 5">Belongs to the glycosyl hydrolase 5 (cellulase A) family.</text>
</comment>
<dbReference type="GO" id="GO:0071555">
    <property type="term" value="P:cell wall organization"/>
    <property type="evidence" value="ECO:0007669"/>
    <property type="project" value="UniProtKB-KW"/>
</dbReference>
<dbReference type="GO" id="GO:0005576">
    <property type="term" value="C:extracellular region"/>
    <property type="evidence" value="ECO:0007669"/>
    <property type="project" value="TreeGrafter"/>
</dbReference>
<dbReference type="InterPro" id="IPR001547">
    <property type="entry name" value="Glyco_hydro_5"/>
</dbReference>
<feature type="domain" description="Glycoside hydrolase family 5" evidence="8">
    <location>
        <begin position="114"/>
        <end position="344"/>
    </location>
</feature>
<dbReference type="FunFam" id="3.20.20.80:FF:000100">
    <property type="entry name" value="Glycoside hydrolase superfamily"/>
    <property type="match status" value="1"/>
</dbReference>
<name>A0A4P6XDP3_9ASCO</name>
<organism evidence="9 10">
    <name type="scientific">Metschnikowia aff. pulcherrima</name>
    <dbReference type="NCBI Taxonomy" id="2163413"/>
    <lineage>
        <taxon>Eukaryota</taxon>
        <taxon>Fungi</taxon>
        <taxon>Dikarya</taxon>
        <taxon>Ascomycota</taxon>
        <taxon>Saccharomycotina</taxon>
        <taxon>Pichiomycetes</taxon>
        <taxon>Metschnikowiaceae</taxon>
        <taxon>Metschnikowia</taxon>
    </lineage>
</organism>
<dbReference type="STRING" id="2163413.A0A4P6XDP3"/>
<sequence length="505" mass="56663">MLFSRTFINAVVLASLSQISLAAAEGNAGSGLAMSNEAVSLNITRKQFYQSRFNFGVNLGSSFIREDWIYPALFPQGVTTELEAITIEAKEDAEAAREKLETHWKSFMLDWDWNWLQERNVNSIRLPIGYWHVDGGLFVEGTRFEQYADIYKNAWTIFKTHYIEPAAKRGISVLVTLHGVPGSANINDHNGEKSGAAELWTNAKYQEIMVKIYAFLAKDLKDYENISGLQLVNEAEWAEPGTAQKQFYTASINAIREHDKDVPIVISDSWNPRQYADWVQEVQGTSSSAGIVVDHHFYKCFTEADKSRSAEQSISDLDTLLLALVKDNNRGVDFMVGEWAAVLAPETWTLSGIDPNEKDNQRRNELEAEFGKTEEKLIEERASAGSYFWTYKFEYGSGGGWDFSQQLGRSLEAPVVYMADELTMENALKEALSELGSDAEKEGYAVAWNDAAWYARQGALIGRKQAVKFARMQQHLSSSKLASAAEWEKGYDNGMLSIGMIVRGC</sequence>
<dbReference type="GO" id="GO:0005737">
    <property type="term" value="C:cytoplasm"/>
    <property type="evidence" value="ECO:0007669"/>
    <property type="project" value="UniProtKB-ARBA"/>
</dbReference>
<feature type="chain" id="PRO_5020697727" description="Glycoside hydrolase family 5 domain-containing protein" evidence="7">
    <location>
        <begin position="25"/>
        <end position="505"/>
    </location>
</feature>
<dbReference type="PANTHER" id="PTHR31297:SF43">
    <property type="entry name" value="GLUCAN 1,3-BETA-GLUCOSIDASE 3"/>
    <property type="match status" value="1"/>
</dbReference>
<evidence type="ECO:0000256" key="5">
    <source>
        <dbReference type="RuleBase" id="RU361153"/>
    </source>
</evidence>
<keyword evidence="4" id="KW-0961">Cell wall biogenesis/degradation</keyword>
<keyword evidence="2 5" id="KW-0378">Hydrolase</keyword>
<dbReference type="InterPro" id="IPR017853">
    <property type="entry name" value="GH"/>
</dbReference>
<evidence type="ECO:0000256" key="2">
    <source>
        <dbReference type="ARBA" id="ARBA00022801"/>
    </source>
</evidence>
<dbReference type="Proteomes" id="UP000292447">
    <property type="component" value="Chromosome I"/>
</dbReference>
<feature type="signal peptide" evidence="7">
    <location>
        <begin position="1"/>
        <end position="24"/>
    </location>
</feature>
<evidence type="ECO:0000256" key="6">
    <source>
        <dbReference type="SAM" id="Coils"/>
    </source>
</evidence>
<dbReference type="SUPFAM" id="SSF51445">
    <property type="entry name" value="(Trans)glycosidases"/>
    <property type="match status" value="1"/>
</dbReference>
<proteinExistence type="inferred from homology"/>
<dbReference type="EMBL" id="CP034456">
    <property type="protein sequence ID" value="QBM85627.1"/>
    <property type="molecule type" value="Genomic_DNA"/>
</dbReference>
<keyword evidence="10" id="KW-1185">Reference proteome</keyword>
<feature type="coiled-coil region" evidence="6">
    <location>
        <begin position="356"/>
        <end position="383"/>
    </location>
</feature>
<dbReference type="Pfam" id="PF00150">
    <property type="entry name" value="Cellulase"/>
    <property type="match status" value="1"/>
</dbReference>
<evidence type="ECO:0000256" key="3">
    <source>
        <dbReference type="ARBA" id="ARBA00023295"/>
    </source>
</evidence>
<dbReference type="InterPro" id="IPR050386">
    <property type="entry name" value="Glycosyl_hydrolase_5"/>
</dbReference>
<dbReference type="GO" id="GO:0009251">
    <property type="term" value="P:glucan catabolic process"/>
    <property type="evidence" value="ECO:0007669"/>
    <property type="project" value="TreeGrafter"/>
</dbReference>
<keyword evidence="7" id="KW-0732">Signal</keyword>
<dbReference type="PANTHER" id="PTHR31297">
    <property type="entry name" value="GLUCAN ENDO-1,6-BETA-GLUCOSIDASE B"/>
    <property type="match status" value="1"/>
</dbReference>
<evidence type="ECO:0000259" key="8">
    <source>
        <dbReference type="Pfam" id="PF00150"/>
    </source>
</evidence>
<evidence type="ECO:0000256" key="1">
    <source>
        <dbReference type="ARBA" id="ARBA00005641"/>
    </source>
</evidence>
<dbReference type="GO" id="GO:0046557">
    <property type="term" value="F:glucan endo-1,6-beta-glucosidase activity"/>
    <property type="evidence" value="ECO:0007669"/>
    <property type="project" value="TreeGrafter"/>
</dbReference>